<feature type="transmembrane region" description="Helical" evidence="2">
    <location>
        <begin position="28"/>
        <end position="50"/>
    </location>
</feature>
<keyword evidence="2" id="KW-1133">Transmembrane helix</keyword>
<evidence type="ECO:0000256" key="1">
    <source>
        <dbReference type="SAM" id="MobiDB-lite"/>
    </source>
</evidence>
<dbReference type="AlphaFoldDB" id="A0A1X7IBL1"/>
<keyword evidence="2" id="KW-0472">Membrane</keyword>
<keyword evidence="4" id="KW-1185">Reference proteome</keyword>
<dbReference type="Proteomes" id="UP000193834">
    <property type="component" value="Unassembled WGS sequence"/>
</dbReference>
<organism evidence="3 4">
    <name type="scientific">Paenibacillus aquistagni</name>
    <dbReference type="NCBI Taxonomy" id="1852522"/>
    <lineage>
        <taxon>Bacteria</taxon>
        <taxon>Bacillati</taxon>
        <taxon>Bacillota</taxon>
        <taxon>Bacilli</taxon>
        <taxon>Bacillales</taxon>
        <taxon>Paenibacillaceae</taxon>
        <taxon>Paenibacillus</taxon>
    </lineage>
</organism>
<dbReference type="STRING" id="1852522.SAMN06295960_0282"/>
<reference evidence="3 4" key="1">
    <citation type="submission" date="2017-04" db="EMBL/GenBank/DDBJ databases">
        <authorList>
            <person name="Afonso C.L."/>
            <person name="Miller P.J."/>
            <person name="Scott M.A."/>
            <person name="Spackman E."/>
            <person name="Goraichik I."/>
            <person name="Dimitrov K.M."/>
            <person name="Suarez D.L."/>
            <person name="Swayne D.E."/>
        </authorList>
    </citation>
    <scope>NUCLEOTIDE SEQUENCE [LARGE SCALE GENOMIC DNA]</scope>
    <source>
        <strain evidence="3 4">11</strain>
    </source>
</reference>
<accession>A0A1X7IBL1</accession>
<dbReference type="RefSeq" id="WP_085492567.1">
    <property type="nucleotide sequence ID" value="NZ_FXAZ01000001.1"/>
</dbReference>
<protein>
    <submittedName>
        <fullName evidence="3">Uncharacterized protein</fullName>
    </submittedName>
</protein>
<evidence type="ECO:0000256" key="2">
    <source>
        <dbReference type="SAM" id="Phobius"/>
    </source>
</evidence>
<evidence type="ECO:0000313" key="3">
    <source>
        <dbReference type="EMBL" id="SMG11666.1"/>
    </source>
</evidence>
<evidence type="ECO:0000313" key="4">
    <source>
        <dbReference type="Proteomes" id="UP000193834"/>
    </source>
</evidence>
<gene>
    <name evidence="3" type="ORF">SAMN06295960_0282</name>
</gene>
<dbReference type="EMBL" id="FXAZ01000001">
    <property type="protein sequence ID" value="SMG11666.1"/>
    <property type="molecule type" value="Genomic_DNA"/>
</dbReference>
<sequence length="61" mass="7147">MPRKSKSAGKASRDRRHRLNKSVSHEQWLFSLLALVLFVLLVILCLWFAMENVTHPIMQLE</sequence>
<keyword evidence="2" id="KW-0812">Transmembrane</keyword>
<feature type="region of interest" description="Disordered" evidence="1">
    <location>
        <begin position="1"/>
        <end position="20"/>
    </location>
</feature>
<proteinExistence type="predicted"/>
<name>A0A1X7IBL1_9BACL</name>